<dbReference type="AlphaFoldDB" id="A0AA37GDG2"/>
<sequence>MATPLATIAVDGADKQVLSRMINLDAGPVRVGGLSAPKELHEVGFDVTVFQRRSDVGGFWTFFDDSQRHFYDAV</sequence>
<protein>
    <submittedName>
        <fullName evidence="1">Uncharacterized protein</fullName>
    </submittedName>
</protein>
<name>A0AA37GDG2_9PEZI</name>
<dbReference type="Proteomes" id="UP001055172">
    <property type="component" value="Unassembled WGS sequence"/>
</dbReference>
<keyword evidence="2" id="KW-1185">Reference proteome</keyword>
<evidence type="ECO:0000313" key="1">
    <source>
        <dbReference type="EMBL" id="GJC78383.1"/>
    </source>
</evidence>
<gene>
    <name evidence="1" type="ORF">ColLi_01221</name>
</gene>
<dbReference type="InterPro" id="IPR036188">
    <property type="entry name" value="FAD/NAD-bd_sf"/>
</dbReference>
<proteinExistence type="predicted"/>
<organism evidence="1 2">
    <name type="scientific">Colletotrichum liriopes</name>
    <dbReference type="NCBI Taxonomy" id="708192"/>
    <lineage>
        <taxon>Eukaryota</taxon>
        <taxon>Fungi</taxon>
        <taxon>Dikarya</taxon>
        <taxon>Ascomycota</taxon>
        <taxon>Pezizomycotina</taxon>
        <taxon>Sordariomycetes</taxon>
        <taxon>Hypocreomycetidae</taxon>
        <taxon>Glomerellales</taxon>
        <taxon>Glomerellaceae</taxon>
        <taxon>Colletotrichum</taxon>
        <taxon>Colletotrichum spaethianum species complex</taxon>
    </lineage>
</organism>
<evidence type="ECO:0000313" key="2">
    <source>
        <dbReference type="Proteomes" id="UP001055172"/>
    </source>
</evidence>
<reference evidence="1 2" key="1">
    <citation type="submission" date="2021-07" db="EMBL/GenBank/DDBJ databases">
        <title>Genome data of Colletotrichum spaethianum.</title>
        <authorList>
            <person name="Utami Y.D."/>
            <person name="Hiruma K."/>
        </authorList>
    </citation>
    <scope>NUCLEOTIDE SEQUENCE [LARGE SCALE GENOMIC DNA]</scope>
    <source>
        <strain evidence="1 2">MAFF 242679</strain>
    </source>
</reference>
<dbReference type="SUPFAM" id="SSF51905">
    <property type="entry name" value="FAD/NAD(P)-binding domain"/>
    <property type="match status" value="1"/>
</dbReference>
<accession>A0AA37GDG2</accession>
<dbReference type="EMBL" id="BPPX01000002">
    <property type="protein sequence ID" value="GJC78383.1"/>
    <property type="molecule type" value="Genomic_DNA"/>
</dbReference>
<comment type="caution">
    <text evidence="1">The sequence shown here is derived from an EMBL/GenBank/DDBJ whole genome shotgun (WGS) entry which is preliminary data.</text>
</comment>